<dbReference type="InterPro" id="IPR004095">
    <property type="entry name" value="TGS"/>
</dbReference>
<dbReference type="Gene3D" id="3.30.980.10">
    <property type="entry name" value="Threonyl-trna Synthetase, Chain A, domain 2"/>
    <property type="match status" value="1"/>
</dbReference>
<protein>
    <recommendedName>
        <fullName evidence="13">Threonine--tRNA ligase</fullName>
        <ecNumber evidence="13">6.1.1.3</ecNumber>
    </recommendedName>
    <alternativeName>
        <fullName evidence="13">Threonyl-tRNA synthetase</fullName>
        <shortName evidence="13">ThrRS</shortName>
    </alternativeName>
</protein>
<gene>
    <name evidence="13" type="primary">thrS</name>
    <name evidence="16" type="ORF">CGW93_01145</name>
</gene>
<dbReference type="EC" id="6.1.1.3" evidence="13"/>
<feature type="domain" description="Aminoacyl-transfer RNA synthetases class-II family profile" evidence="14">
    <location>
        <begin position="256"/>
        <end position="528"/>
    </location>
</feature>
<dbReference type="InterPro" id="IPR002314">
    <property type="entry name" value="aa-tRNA-synt_IIb"/>
</dbReference>
<keyword evidence="7 13" id="KW-0862">Zinc</keyword>
<evidence type="ECO:0000256" key="5">
    <source>
        <dbReference type="ARBA" id="ARBA00022723"/>
    </source>
</evidence>
<comment type="subunit">
    <text evidence="13">Homodimer.</text>
</comment>
<dbReference type="SUPFAM" id="SSF55186">
    <property type="entry name" value="ThrRS/AlaRS common domain"/>
    <property type="match status" value="1"/>
</dbReference>
<dbReference type="GO" id="GO:0006435">
    <property type="term" value="P:threonyl-tRNA aminoacylation"/>
    <property type="evidence" value="ECO:0007669"/>
    <property type="project" value="UniProtKB-UniRule"/>
</dbReference>
<name>A0A257LUW0_UNCW3</name>
<dbReference type="GO" id="GO:0000049">
    <property type="term" value="F:tRNA binding"/>
    <property type="evidence" value="ECO:0007669"/>
    <property type="project" value="UniProtKB-KW"/>
</dbReference>
<dbReference type="GO" id="GO:0005737">
    <property type="term" value="C:cytoplasm"/>
    <property type="evidence" value="ECO:0007669"/>
    <property type="project" value="UniProtKB-SubCell"/>
</dbReference>
<comment type="catalytic activity">
    <reaction evidence="12 13">
        <text>tRNA(Thr) + L-threonine + ATP = L-threonyl-tRNA(Thr) + AMP + diphosphate + H(+)</text>
        <dbReference type="Rhea" id="RHEA:24624"/>
        <dbReference type="Rhea" id="RHEA-COMP:9670"/>
        <dbReference type="Rhea" id="RHEA-COMP:9704"/>
        <dbReference type="ChEBI" id="CHEBI:15378"/>
        <dbReference type="ChEBI" id="CHEBI:30616"/>
        <dbReference type="ChEBI" id="CHEBI:33019"/>
        <dbReference type="ChEBI" id="CHEBI:57926"/>
        <dbReference type="ChEBI" id="CHEBI:78442"/>
        <dbReference type="ChEBI" id="CHEBI:78534"/>
        <dbReference type="ChEBI" id="CHEBI:456215"/>
        <dbReference type="EC" id="6.1.1.3"/>
    </reaction>
</comment>
<evidence type="ECO:0000256" key="10">
    <source>
        <dbReference type="ARBA" id="ARBA00022917"/>
    </source>
</evidence>
<keyword evidence="11 13" id="KW-0030">Aminoacyl-tRNA synthetase</keyword>
<dbReference type="CDD" id="cd00771">
    <property type="entry name" value="ThrRS_core"/>
    <property type="match status" value="1"/>
</dbReference>
<keyword evidence="5 13" id="KW-0479">Metal-binding</keyword>
<evidence type="ECO:0000256" key="4">
    <source>
        <dbReference type="ARBA" id="ARBA00022598"/>
    </source>
</evidence>
<dbReference type="SMART" id="SM00863">
    <property type="entry name" value="tRNA_SAD"/>
    <property type="match status" value="1"/>
</dbReference>
<evidence type="ECO:0000259" key="15">
    <source>
        <dbReference type="PROSITE" id="PS51880"/>
    </source>
</evidence>
<evidence type="ECO:0000313" key="16">
    <source>
        <dbReference type="EMBL" id="OYV03404.1"/>
    </source>
</evidence>
<evidence type="ECO:0000256" key="7">
    <source>
        <dbReference type="ARBA" id="ARBA00022833"/>
    </source>
</evidence>
<dbReference type="FunFam" id="3.30.980.10:FF:000005">
    <property type="entry name" value="Threonyl-tRNA synthetase, mitochondrial"/>
    <property type="match status" value="1"/>
</dbReference>
<comment type="caution">
    <text evidence="16">The sequence shown here is derived from an EMBL/GenBank/DDBJ whole genome shotgun (WGS) entry which is preliminary data.</text>
</comment>
<keyword evidence="6 13" id="KW-0547">Nucleotide-binding</keyword>
<dbReference type="PROSITE" id="PS51880">
    <property type="entry name" value="TGS"/>
    <property type="match status" value="1"/>
</dbReference>
<keyword evidence="4 13" id="KW-0436">Ligase</keyword>
<sequence length="630" mass="73286">MKVKIKGEVKEIEEGERLISILSEPEIIAARVNGKLVDLSYQPQEGDIIEPITFDDNDGKQVYWHSTAHIMAQAVKELFPNAKLAIGPAIEHGFYYDFEVDRPFTTEDLDKIEAKMYEIIAKDLTFERLELPRDEARRMFEELGEKFKVELIDEITDDVVSCYKQGNFIDLCRGPHVPSTGRIKYFKLLSTSGSYWRGDETRERLQRIYGISFTTQERLVHFLQLLKEAEACDHRKLGTQLEYFSIGEPGPGLVLWHPKGATIRRIIEEFWIKEHIKRGYQLVYTPHIAKAELWQISGHFEYYRENMITFKMGQEDYVLKPMNCPFHILIYKSKVRSYRDLPIKYAELGTVYRYERSGVLHGLLRVRGFTQDDAHIFCRPDQVETEICEIIELARYMMERFGFKEYDVTLSVRDPADKKSFAGRDEDWQHAEAALESVLNKLNIPYERMVGEAAFYGPKIDIHLRDAMGRKWQGPTIQFDFNLPERFDVTYIGADNTPHHVIMIHRAILGAMERFMGTLVEHHKGAMPFWLAPVQIVVATITDTAIPYAQKIYKRLTSLNYRVELDTSNEKISYKVRMVAGKKIPYMVIVGKKEMESRQVAVRKRGEGDLGSMEWDTFMELLRSEENPLT</sequence>
<evidence type="ECO:0000256" key="9">
    <source>
        <dbReference type="ARBA" id="ARBA00022884"/>
    </source>
</evidence>
<feature type="domain" description="TGS" evidence="15">
    <location>
        <begin position="1"/>
        <end position="53"/>
    </location>
</feature>
<dbReference type="InterPro" id="IPR047246">
    <property type="entry name" value="ThrRS_anticodon"/>
</dbReference>
<proteinExistence type="inferred from homology"/>
<evidence type="ECO:0000256" key="12">
    <source>
        <dbReference type="ARBA" id="ARBA00049515"/>
    </source>
</evidence>
<keyword evidence="9 13" id="KW-0694">RNA-binding</keyword>
<keyword evidence="10 13" id="KW-0648">Protein biosynthesis</keyword>
<dbReference type="SUPFAM" id="SSF52954">
    <property type="entry name" value="Class II aaRS ABD-related"/>
    <property type="match status" value="1"/>
</dbReference>
<evidence type="ECO:0000256" key="11">
    <source>
        <dbReference type="ARBA" id="ARBA00023146"/>
    </source>
</evidence>
<dbReference type="InterPro" id="IPR012947">
    <property type="entry name" value="tRNA_SAD"/>
</dbReference>
<dbReference type="EMBL" id="NMUJ01000007">
    <property type="protein sequence ID" value="OYV03404.1"/>
    <property type="molecule type" value="Genomic_DNA"/>
</dbReference>
<evidence type="ECO:0000256" key="2">
    <source>
        <dbReference type="ARBA" id="ARBA00022490"/>
    </source>
</evidence>
<organism evidence="16 17">
    <name type="scientific">candidate division WOR-3 bacterium 4484_18</name>
    <dbReference type="NCBI Taxonomy" id="2020626"/>
    <lineage>
        <taxon>Bacteria</taxon>
        <taxon>Bacteria division WOR-3</taxon>
    </lineage>
</organism>
<dbReference type="InterPro" id="IPR004154">
    <property type="entry name" value="Anticodon-bd"/>
</dbReference>
<keyword evidence="3 13" id="KW-0820">tRNA-binding</keyword>
<keyword evidence="8 13" id="KW-0067">ATP-binding</keyword>
<evidence type="ECO:0000256" key="13">
    <source>
        <dbReference type="HAMAP-Rule" id="MF_00184"/>
    </source>
</evidence>
<dbReference type="InterPro" id="IPR006195">
    <property type="entry name" value="aa-tRNA-synth_II"/>
</dbReference>
<keyword evidence="2 13" id="KW-0963">Cytoplasm</keyword>
<feature type="binding site" evidence="13">
    <location>
        <position position="505"/>
    </location>
    <ligand>
        <name>Zn(2+)</name>
        <dbReference type="ChEBI" id="CHEBI:29105"/>
        <note>catalytic</note>
    </ligand>
</feature>
<dbReference type="InterPro" id="IPR018163">
    <property type="entry name" value="Thr/Ala-tRNA-synth_IIc_edit"/>
</dbReference>
<dbReference type="PROSITE" id="PS50862">
    <property type="entry name" value="AA_TRNA_LIGASE_II"/>
    <property type="match status" value="1"/>
</dbReference>
<dbReference type="GO" id="GO:0004829">
    <property type="term" value="F:threonine-tRNA ligase activity"/>
    <property type="evidence" value="ECO:0007669"/>
    <property type="project" value="UniProtKB-UniRule"/>
</dbReference>
<evidence type="ECO:0000256" key="6">
    <source>
        <dbReference type="ARBA" id="ARBA00022741"/>
    </source>
</evidence>
<dbReference type="Pfam" id="PF03129">
    <property type="entry name" value="HGTP_anticodon"/>
    <property type="match status" value="1"/>
</dbReference>
<comment type="similarity">
    <text evidence="1 13">Belongs to the class-II aminoacyl-tRNA synthetase family.</text>
</comment>
<feature type="binding site" evidence="13">
    <location>
        <position position="375"/>
    </location>
    <ligand>
        <name>Zn(2+)</name>
        <dbReference type="ChEBI" id="CHEBI:29105"/>
        <note>catalytic</note>
    </ligand>
</feature>
<dbReference type="PRINTS" id="PR01047">
    <property type="entry name" value="TRNASYNTHTHR"/>
</dbReference>
<dbReference type="GO" id="GO:0005524">
    <property type="term" value="F:ATP binding"/>
    <property type="evidence" value="ECO:0007669"/>
    <property type="project" value="UniProtKB-UniRule"/>
</dbReference>
<dbReference type="InterPro" id="IPR036621">
    <property type="entry name" value="Anticodon-bd_dom_sf"/>
</dbReference>
<dbReference type="Proteomes" id="UP000216312">
    <property type="component" value="Unassembled WGS sequence"/>
</dbReference>
<dbReference type="PANTHER" id="PTHR11451">
    <property type="entry name" value="THREONINE-TRNA LIGASE"/>
    <property type="match status" value="1"/>
</dbReference>
<dbReference type="Gene3D" id="3.40.50.800">
    <property type="entry name" value="Anticodon-binding domain"/>
    <property type="match status" value="1"/>
</dbReference>
<dbReference type="CDD" id="cd00860">
    <property type="entry name" value="ThrRS_anticodon"/>
    <property type="match status" value="1"/>
</dbReference>
<comment type="caution">
    <text evidence="13">Lacks conserved residue(s) required for the propagation of feature annotation.</text>
</comment>
<feature type="binding site" evidence="13">
    <location>
        <position position="324"/>
    </location>
    <ligand>
        <name>Zn(2+)</name>
        <dbReference type="ChEBI" id="CHEBI:29105"/>
        <note>catalytic</note>
    </ligand>
</feature>
<evidence type="ECO:0000259" key="14">
    <source>
        <dbReference type="PROSITE" id="PS50862"/>
    </source>
</evidence>
<dbReference type="Pfam" id="PF07973">
    <property type="entry name" value="tRNA_SAD"/>
    <property type="match status" value="1"/>
</dbReference>
<dbReference type="Pfam" id="PF00587">
    <property type="entry name" value="tRNA-synt_2b"/>
    <property type="match status" value="1"/>
</dbReference>
<reference evidence="17" key="1">
    <citation type="submission" date="2017-07" db="EMBL/GenBank/DDBJ databases">
        <title>Novel pathways for hydrocarbon cycling and metabolic interdependencies in hydrothermal sediment communities.</title>
        <authorList>
            <person name="Dombrowski N."/>
            <person name="Seitz K."/>
            <person name="Teske A."/>
            <person name="Baker B."/>
        </authorList>
    </citation>
    <scope>NUCLEOTIDE SEQUENCE [LARGE SCALE GENOMIC DNA]</scope>
</reference>
<evidence type="ECO:0000256" key="8">
    <source>
        <dbReference type="ARBA" id="ARBA00022840"/>
    </source>
</evidence>
<dbReference type="FunFam" id="3.30.54.20:FF:000002">
    <property type="entry name" value="Threonine--tRNA ligase"/>
    <property type="match status" value="1"/>
</dbReference>
<dbReference type="NCBIfam" id="TIGR00418">
    <property type="entry name" value="thrS"/>
    <property type="match status" value="1"/>
</dbReference>
<dbReference type="Gene3D" id="3.30.54.20">
    <property type="match status" value="1"/>
</dbReference>
<dbReference type="FunFam" id="3.30.930.10:FF:000002">
    <property type="entry name" value="Threonine--tRNA ligase"/>
    <property type="match status" value="1"/>
</dbReference>
<dbReference type="HAMAP" id="MF_00184">
    <property type="entry name" value="Thr_tRNA_synth"/>
    <property type="match status" value="1"/>
</dbReference>
<accession>A0A257LUW0</accession>
<dbReference type="InterPro" id="IPR033728">
    <property type="entry name" value="ThrRS_core"/>
</dbReference>
<comment type="subcellular location">
    <subcellularLocation>
        <location evidence="13">Cytoplasm</location>
    </subcellularLocation>
</comment>
<comment type="cofactor">
    <cofactor evidence="13">
        <name>Zn(2+)</name>
        <dbReference type="ChEBI" id="CHEBI:29105"/>
    </cofactor>
    <text evidence="13">Binds 1 zinc ion per subunit.</text>
</comment>
<dbReference type="GO" id="GO:0046872">
    <property type="term" value="F:metal ion binding"/>
    <property type="evidence" value="ECO:0007669"/>
    <property type="project" value="UniProtKB-KW"/>
</dbReference>
<dbReference type="SUPFAM" id="SSF55681">
    <property type="entry name" value="Class II aaRS and biotin synthetases"/>
    <property type="match status" value="1"/>
</dbReference>
<dbReference type="FunFam" id="3.40.50.800:FF:000001">
    <property type="entry name" value="Threonine--tRNA ligase"/>
    <property type="match status" value="1"/>
</dbReference>
<dbReference type="PANTHER" id="PTHR11451:SF44">
    <property type="entry name" value="THREONINE--TRNA LIGASE, CHLOROPLASTIC_MITOCHONDRIAL 2"/>
    <property type="match status" value="1"/>
</dbReference>
<dbReference type="InterPro" id="IPR045864">
    <property type="entry name" value="aa-tRNA-synth_II/BPL/LPL"/>
</dbReference>
<dbReference type="Gene3D" id="3.30.930.10">
    <property type="entry name" value="Bira Bifunctional Protein, Domain 2"/>
    <property type="match status" value="1"/>
</dbReference>
<evidence type="ECO:0000313" key="17">
    <source>
        <dbReference type="Proteomes" id="UP000216312"/>
    </source>
</evidence>
<evidence type="ECO:0000256" key="1">
    <source>
        <dbReference type="ARBA" id="ARBA00008226"/>
    </source>
</evidence>
<dbReference type="AlphaFoldDB" id="A0A257LUW0"/>
<evidence type="ECO:0000256" key="3">
    <source>
        <dbReference type="ARBA" id="ARBA00022555"/>
    </source>
</evidence>
<dbReference type="InterPro" id="IPR002320">
    <property type="entry name" value="Thr-tRNA-ligase_IIa"/>
</dbReference>